<comment type="similarity">
    <text evidence="1">Belongs to the ice-binding protein family.</text>
</comment>
<dbReference type="EMBL" id="BSDC01000001">
    <property type="protein sequence ID" value="GLH67082.1"/>
    <property type="molecule type" value="Genomic_DNA"/>
</dbReference>
<dbReference type="Proteomes" id="UP001165044">
    <property type="component" value="Unassembled WGS sequence"/>
</dbReference>
<dbReference type="InterPro" id="IPR032812">
    <property type="entry name" value="SbsA_Ig"/>
</dbReference>
<name>A0ABQ5PXH7_9BACT</name>
<proteinExistence type="inferred from homology"/>
<sequence length="301" mass="30014">MDGATLTGSTFTLTTGAAATPVQGTVIYGNSKAYFTPSTPLASNSSFTATISTGAKSTMGMALAAKLTWTFTTGTTVAAAAPVSLGTAGTYVILAKTGISTVPTSAITGNLGVSPAAASYITGFSLIADSTNVFSTSPQVTGKVYAADYAVPTPTNLTTAVSDMGTAFTDAAGRAPSVAELGAGNIGGMTLAPGVYKWGTSLLIPTDVTLSGSATDVWIFQIAQNLTVSSAARILLTGGALPKNVFWQVSGLVDVGTTAHCEGVVLSQTAVTLHTGATINGRLLAQTAVSLDGNTVVQPAQ</sequence>
<dbReference type="Pfam" id="PF11999">
    <property type="entry name" value="Ice_binding"/>
    <property type="match status" value="1"/>
</dbReference>
<keyword evidence="5" id="KW-1185">Reference proteome</keyword>
<accession>A0ABQ5PXH7</accession>
<organism evidence="4 5">
    <name type="scientific">Geothrix edaphica</name>
    <dbReference type="NCBI Taxonomy" id="2927976"/>
    <lineage>
        <taxon>Bacteria</taxon>
        <taxon>Pseudomonadati</taxon>
        <taxon>Acidobacteriota</taxon>
        <taxon>Holophagae</taxon>
        <taxon>Holophagales</taxon>
        <taxon>Holophagaceae</taxon>
        <taxon>Geothrix</taxon>
    </lineage>
</organism>
<protein>
    <recommendedName>
        <fullName evidence="3">SbsA Ig-like domain-containing protein</fullName>
    </recommendedName>
</protein>
<comment type="caution">
    <text evidence="4">The sequence shown here is derived from an EMBL/GenBank/DDBJ whole genome shotgun (WGS) entry which is preliminary data.</text>
</comment>
<reference evidence="4" key="1">
    <citation type="journal article" date="2023" name="Antonie Van Leeuwenhoek">
        <title>Mesoterricola silvestris gen. nov., sp. nov., Mesoterricola sediminis sp. nov., Geothrix oryzae sp. nov., Geothrix edaphica sp. nov., Geothrix rubra sp. nov., and Geothrix limicola sp. nov., six novel members of Acidobacteriota isolated from soils.</title>
        <authorList>
            <person name="Itoh H."/>
            <person name="Sugisawa Y."/>
            <person name="Mise K."/>
            <person name="Xu Z."/>
            <person name="Kuniyasu M."/>
            <person name="Ushijima N."/>
            <person name="Kawano K."/>
            <person name="Kobayashi E."/>
            <person name="Shiratori Y."/>
            <person name="Masuda Y."/>
            <person name="Senoo K."/>
        </authorList>
    </citation>
    <scope>NUCLEOTIDE SEQUENCE</scope>
    <source>
        <strain evidence="4">Red802</strain>
    </source>
</reference>
<evidence type="ECO:0000313" key="4">
    <source>
        <dbReference type="EMBL" id="GLH67082.1"/>
    </source>
</evidence>
<feature type="domain" description="SbsA Ig-like" evidence="3">
    <location>
        <begin position="1"/>
        <end position="73"/>
    </location>
</feature>
<evidence type="ECO:0000313" key="5">
    <source>
        <dbReference type="Proteomes" id="UP001165044"/>
    </source>
</evidence>
<evidence type="ECO:0000256" key="2">
    <source>
        <dbReference type="ARBA" id="ARBA00022729"/>
    </source>
</evidence>
<evidence type="ECO:0000259" key="3">
    <source>
        <dbReference type="Pfam" id="PF13205"/>
    </source>
</evidence>
<dbReference type="Pfam" id="PF13205">
    <property type="entry name" value="Big_5"/>
    <property type="match status" value="1"/>
</dbReference>
<keyword evidence="2" id="KW-0732">Signal</keyword>
<gene>
    <name evidence="4" type="ORF">GETHED_14460</name>
</gene>
<evidence type="ECO:0000256" key="1">
    <source>
        <dbReference type="ARBA" id="ARBA00005445"/>
    </source>
</evidence>
<dbReference type="InterPro" id="IPR021884">
    <property type="entry name" value="Ice-bd_prot"/>
</dbReference>